<evidence type="ECO:0000313" key="8">
    <source>
        <dbReference type="EMBL" id="ANS73995.1"/>
    </source>
</evidence>
<accession>A0A1B1MXV4</accession>
<organism evidence="8 9">
    <name type="scientific">Paenibacillus yonginensis</name>
    <dbReference type="NCBI Taxonomy" id="1462996"/>
    <lineage>
        <taxon>Bacteria</taxon>
        <taxon>Bacillati</taxon>
        <taxon>Bacillota</taxon>
        <taxon>Bacilli</taxon>
        <taxon>Bacillales</taxon>
        <taxon>Paenibacillaceae</taxon>
        <taxon>Paenibacillus</taxon>
    </lineage>
</organism>
<name>A0A1B1MXV4_9BACL</name>
<protein>
    <recommendedName>
        <fullName evidence="3 6">Flagellar basal body rod protein FlgB</fullName>
    </recommendedName>
</protein>
<dbReference type="AlphaFoldDB" id="A0A1B1MXV4"/>
<dbReference type="KEGG" id="pyg:AWM70_04935"/>
<dbReference type="GO" id="GO:0030694">
    <property type="term" value="C:bacterial-type flagellum basal body, rod"/>
    <property type="evidence" value="ECO:0007669"/>
    <property type="project" value="InterPro"/>
</dbReference>
<comment type="function">
    <text evidence="5 6">Structural component of flagellum, the bacterial motility apparatus. Part of the rod structure of flagellar basal body.</text>
</comment>
<evidence type="ECO:0000259" key="7">
    <source>
        <dbReference type="Pfam" id="PF00460"/>
    </source>
</evidence>
<dbReference type="PROSITE" id="PS00588">
    <property type="entry name" value="FLAGELLA_BB_ROD"/>
    <property type="match status" value="1"/>
</dbReference>
<dbReference type="RefSeq" id="WP_068694602.1">
    <property type="nucleotide sequence ID" value="NZ_CP014167.1"/>
</dbReference>
<comment type="subunit">
    <text evidence="6">The basal body constitutes a major portion of the flagellar organelle and consists of a number of rings mounted on a central rod.</text>
</comment>
<dbReference type="GO" id="GO:0071978">
    <property type="term" value="P:bacterial-type flagellum-dependent swarming motility"/>
    <property type="evidence" value="ECO:0007669"/>
    <property type="project" value="TreeGrafter"/>
</dbReference>
<evidence type="ECO:0000313" key="9">
    <source>
        <dbReference type="Proteomes" id="UP000092573"/>
    </source>
</evidence>
<comment type="subcellular location">
    <subcellularLocation>
        <location evidence="1 6">Bacterial flagellum basal body</location>
    </subcellularLocation>
</comment>
<keyword evidence="9" id="KW-1185">Reference proteome</keyword>
<keyword evidence="8" id="KW-0282">Flagellum</keyword>
<dbReference type="InterPro" id="IPR001444">
    <property type="entry name" value="Flag_bb_rod_N"/>
</dbReference>
<dbReference type="PIRSF" id="PIRSF002889">
    <property type="entry name" value="Rod_FlgB"/>
    <property type="match status" value="1"/>
</dbReference>
<dbReference type="InterPro" id="IPR006300">
    <property type="entry name" value="FlgB"/>
</dbReference>
<sequence length="136" mass="15223">MQLLNGANFDRLQNAIQASDLRQNVIANNIANVDTPKFKRSDVSFESLLQNEMNNGTKQLSGLRTDPRHFVIGASTKVPSAKVTTDNSTTMNNNLNNVDIDREMSLLAENQLRYNSYIEELNYQIKMMKTAVGGNV</sequence>
<evidence type="ECO:0000256" key="6">
    <source>
        <dbReference type="PIRNR" id="PIRNR002889"/>
    </source>
</evidence>
<keyword evidence="8" id="KW-0969">Cilium</keyword>
<dbReference type="Proteomes" id="UP000092573">
    <property type="component" value="Chromosome"/>
</dbReference>
<evidence type="ECO:0000256" key="5">
    <source>
        <dbReference type="ARBA" id="ARBA00024934"/>
    </source>
</evidence>
<evidence type="ECO:0000256" key="1">
    <source>
        <dbReference type="ARBA" id="ARBA00004117"/>
    </source>
</evidence>
<dbReference type="OrthoDB" id="9792068at2"/>
<evidence type="ECO:0000256" key="2">
    <source>
        <dbReference type="ARBA" id="ARBA00009677"/>
    </source>
</evidence>
<reference evidence="8 9" key="1">
    <citation type="submission" date="2016-01" db="EMBL/GenBank/DDBJ databases">
        <title>Complete Genome Sequence of Paenibacillus yonginensis DCY84, a novel Plant Growth-Promoting Bacteria with Elicitation of Induced Systemic Resistance.</title>
        <authorList>
            <person name="Kim Y.J."/>
            <person name="Yang D.C."/>
            <person name="Sukweenadhi J."/>
        </authorList>
    </citation>
    <scope>NUCLEOTIDE SEQUENCE [LARGE SCALE GENOMIC DNA]</scope>
    <source>
        <strain evidence="8 9">DCY84</strain>
    </source>
</reference>
<dbReference type="Pfam" id="PF00460">
    <property type="entry name" value="Flg_bb_rod"/>
    <property type="match status" value="1"/>
</dbReference>
<dbReference type="PANTHER" id="PTHR30435">
    <property type="entry name" value="FLAGELLAR PROTEIN"/>
    <property type="match status" value="1"/>
</dbReference>
<keyword evidence="4 6" id="KW-0975">Bacterial flagellum</keyword>
<dbReference type="EMBL" id="CP014167">
    <property type="protein sequence ID" value="ANS73995.1"/>
    <property type="molecule type" value="Genomic_DNA"/>
</dbReference>
<keyword evidence="8" id="KW-0966">Cell projection</keyword>
<dbReference type="PANTHER" id="PTHR30435:SF12">
    <property type="entry name" value="FLAGELLAR BASAL BODY ROD PROTEIN FLGB"/>
    <property type="match status" value="1"/>
</dbReference>
<proteinExistence type="inferred from homology"/>
<evidence type="ECO:0000256" key="4">
    <source>
        <dbReference type="ARBA" id="ARBA00023143"/>
    </source>
</evidence>
<comment type="similarity">
    <text evidence="2 6">Belongs to the flagella basal body rod proteins family.</text>
</comment>
<feature type="domain" description="Flagellar basal body rod protein N-terminal" evidence="7">
    <location>
        <begin position="13"/>
        <end position="39"/>
    </location>
</feature>
<gene>
    <name evidence="8" type="ORF">AWM70_04935</name>
</gene>
<dbReference type="InterPro" id="IPR019776">
    <property type="entry name" value="Flagellar_basal_body_rod_CS"/>
</dbReference>
<dbReference type="STRING" id="1462996.AWM70_04935"/>
<dbReference type="NCBIfam" id="TIGR01396">
    <property type="entry name" value="FlgB"/>
    <property type="match status" value="1"/>
</dbReference>
<evidence type="ECO:0000256" key="3">
    <source>
        <dbReference type="ARBA" id="ARBA00014376"/>
    </source>
</evidence>